<dbReference type="InterPro" id="IPR004574">
    <property type="entry name" value="Alkb"/>
</dbReference>
<dbReference type="Gene3D" id="2.60.120.590">
    <property type="entry name" value="Alpha-ketoglutarate-dependent dioxygenase AlkB-like"/>
    <property type="match status" value="1"/>
</dbReference>
<dbReference type="InterPro" id="IPR005123">
    <property type="entry name" value="Oxoglu/Fe-dep_dioxygenase_dom"/>
</dbReference>
<protein>
    <recommendedName>
        <fullName evidence="8">Fe2OG dioxygenase domain-containing protein</fullName>
    </recommendedName>
</protein>
<dbReference type="GO" id="GO:0035515">
    <property type="term" value="F:oxidative RNA demethylase activity"/>
    <property type="evidence" value="ECO:0007669"/>
    <property type="project" value="TreeGrafter"/>
</dbReference>
<dbReference type="GO" id="GO:0035513">
    <property type="term" value="P:oxidative RNA demethylation"/>
    <property type="evidence" value="ECO:0007669"/>
    <property type="project" value="TreeGrafter"/>
</dbReference>
<evidence type="ECO:0000256" key="7">
    <source>
        <dbReference type="SAM" id="MobiDB-lite"/>
    </source>
</evidence>
<dbReference type="Proteomes" id="UP001054252">
    <property type="component" value="Unassembled WGS sequence"/>
</dbReference>
<comment type="similarity">
    <text evidence="1">Belongs to the alkB family.</text>
</comment>
<accession>A0AAV5J0A0</accession>
<dbReference type="PANTHER" id="PTHR16557:SF10">
    <property type="entry name" value="2-OXOGLUTARATE-DEPENDENT DIOXYGENASE FAMILY PROTEIN"/>
    <property type="match status" value="1"/>
</dbReference>
<reference evidence="9 10" key="1">
    <citation type="journal article" date="2021" name="Commun. Biol.">
        <title>The genome of Shorea leprosula (Dipterocarpaceae) highlights the ecological relevance of drought in aseasonal tropical rainforests.</title>
        <authorList>
            <person name="Ng K.K.S."/>
            <person name="Kobayashi M.J."/>
            <person name="Fawcett J.A."/>
            <person name="Hatakeyama M."/>
            <person name="Paape T."/>
            <person name="Ng C.H."/>
            <person name="Ang C.C."/>
            <person name="Tnah L.H."/>
            <person name="Lee C.T."/>
            <person name="Nishiyama T."/>
            <person name="Sese J."/>
            <person name="O'Brien M.J."/>
            <person name="Copetti D."/>
            <person name="Mohd Noor M.I."/>
            <person name="Ong R.C."/>
            <person name="Putra M."/>
            <person name="Sireger I.Z."/>
            <person name="Indrioko S."/>
            <person name="Kosugi Y."/>
            <person name="Izuno A."/>
            <person name="Isagi Y."/>
            <person name="Lee S.L."/>
            <person name="Shimizu K.K."/>
        </authorList>
    </citation>
    <scope>NUCLEOTIDE SEQUENCE [LARGE SCALE GENOMIC DNA]</scope>
    <source>
        <strain evidence="9">214</strain>
    </source>
</reference>
<dbReference type="EMBL" id="BPVZ01000021">
    <property type="protein sequence ID" value="GKV04377.1"/>
    <property type="molecule type" value="Genomic_DNA"/>
</dbReference>
<proteinExistence type="inferred from homology"/>
<dbReference type="PANTHER" id="PTHR16557">
    <property type="entry name" value="ALKYLATED DNA REPAIR PROTEIN ALKB-RELATED"/>
    <property type="match status" value="1"/>
</dbReference>
<dbReference type="InterPro" id="IPR037151">
    <property type="entry name" value="AlkB-like_sf"/>
</dbReference>
<keyword evidence="2 6" id="KW-0479">Metal-binding</keyword>
<evidence type="ECO:0000256" key="1">
    <source>
        <dbReference type="ARBA" id="ARBA00007879"/>
    </source>
</evidence>
<feature type="region of interest" description="Disordered" evidence="7">
    <location>
        <begin position="241"/>
        <end position="266"/>
    </location>
</feature>
<dbReference type="SUPFAM" id="SSF51197">
    <property type="entry name" value="Clavaminate synthase-like"/>
    <property type="match status" value="1"/>
</dbReference>
<feature type="region of interest" description="Disordered" evidence="7">
    <location>
        <begin position="191"/>
        <end position="217"/>
    </location>
</feature>
<gene>
    <name evidence="9" type="ORF">SLEP1_g16536</name>
</gene>
<organism evidence="9 10">
    <name type="scientific">Rubroshorea leprosula</name>
    <dbReference type="NCBI Taxonomy" id="152421"/>
    <lineage>
        <taxon>Eukaryota</taxon>
        <taxon>Viridiplantae</taxon>
        <taxon>Streptophyta</taxon>
        <taxon>Embryophyta</taxon>
        <taxon>Tracheophyta</taxon>
        <taxon>Spermatophyta</taxon>
        <taxon>Magnoliopsida</taxon>
        <taxon>eudicotyledons</taxon>
        <taxon>Gunneridae</taxon>
        <taxon>Pentapetalae</taxon>
        <taxon>rosids</taxon>
        <taxon>malvids</taxon>
        <taxon>Malvales</taxon>
        <taxon>Dipterocarpaceae</taxon>
        <taxon>Rubroshorea</taxon>
    </lineage>
</organism>
<evidence type="ECO:0000256" key="5">
    <source>
        <dbReference type="ARBA" id="ARBA00023004"/>
    </source>
</evidence>
<dbReference type="Pfam" id="PF13532">
    <property type="entry name" value="2OG-FeII_Oxy_2"/>
    <property type="match status" value="1"/>
</dbReference>
<feature type="binding site" evidence="6">
    <location>
        <position position="507"/>
    </location>
    <ligand>
        <name>Fe cation</name>
        <dbReference type="ChEBI" id="CHEBI:24875"/>
        <note>catalytic</note>
    </ligand>
</feature>
<sequence length="539" mass="59755">MLPPSSCRTIRPYLCRFSSNACYSREIPVRYCSSNSKMGPGKNAVPNPSGSCSRPSISERSHESQKNNQMYIKKQPTAHDRQTTAFGEKGFSKNGGDEQAMQSLASRGIQSVQSESSNVQNCDYEAEYPPLSVNMGCSSKGMNLGRRKSEIDLGSKRRKEGTGSPELAGLKIGNIGSPCEEISLPMQFGKKAMNSGRRKTRIDLGSEQKKGDIRSPELEGLNISNIASPCDELSLPTKFGKRATHREKSPSGRSQSRNLASTKSSNCSDESVKVDRFYICNHRIREFDGHNDSINESNWQNRMEMDATLEGNEHRVLRSGMVLLKHYIALPDQIKIVETCHNLGKGPGGFYRPGYKDGAKLHLHMMCLGLNWDPQTRKYSKEHPVDCCEPPDIPNHFSLLVQGALQEAHALIKKDLRGSNVEDTLPTMSPDICIVNFYMNSGRLGLHQDRDESRESIYKGLPVVSFSIGHSAEFLYGIDRNVDKAEKVLLESGDVLIFGGESRLVFHGVPSIVPDTAPKALLAETGMHPGRLNLTFRKF</sequence>
<dbReference type="GO" id="GO:0035516">
    <property type="term" value="F:broad specificity oxidative DNA demethylase activity"/>
    <property type="evidence" value="ECO:0007669"/>
    <property type="project" value="TreeGrafter"/>
</dbReference>
<feature type="domain" description="Fe2OG dioxygenase" evidence="8">
    <location>
        <begin position="429"/>
        <end position="539"/>
    </location>
</feature>
<comment type="caution">
    <text evidence="9">The sequence shown here is derived from an EMBL/GenBank/DDBJ whole genome shotgun (WGS) entry which is preliminary data.</text>
</comment>
<feature type="compositionally biased region" description="Polar residues" evidence="7">
    <location>
        <begin position="251"/>
        <end position="266"/>
    </location>
</feature>
<dbReference type="AlphaFoldDB" id="A0AAV5J0A0"/>
<evidence type="ECO:0000313" key="10">
    <source>
        <dbReference type="Proteomes" id="UP001054252"/>
    </source>
</evidence>
<feature type="binding site" evidence="6">
    <location>
        <position position="447"/>
    </location>
    <ligand>
        <name>Fe cation</name>
        <dbReference type="ChEBI" id="CHEBI:24875"/>
        <note>catalytic</note>
    </ligand>
</feature>
<evidence type="ECO:0000256" key="4">
    <source>
        <dbReference type="ARBA" id="ARBA00023002"/>
    </source>
</evidence>
<keyword evidence="5 6" id="KW-0408">Iron</keyword>
<evidence type="ECO:0000259" key="8">
    <source>
        <dbReference type="PROSITE" id="PS51471"/>
    </source>
</evidence>
<evidence type="ECO:0000256" key="3">
    <source>
        <dbReference type="ARBA" id="ARBA00022964"/>
    </source>
</evidence>
<evidence type="ECO:0000256" key="2">
    <source>
        <dbReference type="ARBA" id="ARBA00022723"/>
    </source>
</evidence>
<dbReference type="PROSITE" id="PS51471">
    <property type="entry name" value="FE2OG_OXY"/>
    <property type="match status" value="1"/>
</dbReference>
<dbReference type="GO" id="GO:0005737">
    <property type="term" value="C:cytoplasm"/>
    <property type="evidence" value="ECO:0007669"/>
    <property type="project" value="TreeGrafter"/>
</dbReference>
<feature type="binding site" evidence="6">
    <location>
        <position position="449"/>
    </location>
    <ligand>
        <name>Fe cation</name>
        <dbReference type="ChEBI" id="CHEBI:24875"/>
        <note>catalytic</note>
    </ligand>
</feature>
<dbReference type="InterPro" id="IPR027450">
    <property type="entry name" value="AlkB-like"/>
</dbReference>
<comment type="cofactor">
    <cofactor evidence="6">
        <name>Fe(2+)</name>
        <dbReference type="ChEBI" id="CHEBI:29033"/>
    </cofactor>
    <text evidence="6">Binds 1 Fe(2+) ion per subunit.</text>
</comment>
<feature type="compositionally biased region" description="Polar residues" evidence="7">
    <location>
        <begin position="46"/>
        <end position="56"/>
    </location>
</feature>
<evidence type="ECO:0000313" key="9">
    <source>
        <dbReference type="EMBL" id="GKV04377.1"/>
    </source>
</evidence>
<keyword evidence="4" id="KW-0560">Oxidoreductase</keyword>
<name>A0AAV5J0A0_9ROSI</name>
<keyword evidence="10" id="KW-1185">Reference proteome</keyword>
<feature type="compositionally biased region" description="Basic and acidic residues" evidence="7">
    <location>
        <begin position="201"/>
        <end position="217"/>
    </location>
</feature>
<keyword evidence="3" id="KW-0223">Dioxygenase</keyword>
<evidence type="ECO:0000256" key="6">
    <source>
        <dbReference type="PIRSR" id="PIRSR604574-2"/>
    </source>
</evidence>
<dbReference type="GO" id="GO:0008198">
    <property type="term" value="F:ferrous iron binding"/>
    <property type="evidence" value="ECO:0007669"/>
    <property type="project" value="TreeGrafter"/>
</dbReference>
<feature type="region of interest" description="Disordered" evidence="7">
    <location>
        <begin position="34"/>
        <end position="66"/>
    </location>
</feature>